<proteinExistence type="predicted"/>
<dbReference type="InterPro" id="IPR012337">
    <property type="entry name" value="RNaseH-like_sf"/>
</dbReference>
<dbReference type="InterPro" id="IPR001584">
    <property type="entry name" value="Integrase_cat-core"/>
</dbReference>
<evidence type="ECO:0000313" key="2">
    <source>
        <dbReference type="Proteomes" id="UP000818029"/>
    </source>
</evidence>
<dbReference type="OrthoDB" id="1723222at2759"/>
<dbReference type="Proteomes" id="UP000818029">
    <property type="component" value="Chromosome A06"/>
</dbReference>
<reference evidence="3" key="2">
    <citation type="submission" date="2025-08" db="UniProtKB">
        <authorList>
            <consortium name="RefSeq"/>
        </authorList>
    </citation>
    <scope>IDENTIFICATION</scope>
</reference>
<dbReference type="GO" id="GO:0015074">
    <property type="term" value="P:DNA integration"/>
    <property type="evidence" value="ECO:0007669"/>
    <property type="project" value="InterPro"/>
</dbReference>
<dbReference type="GO" id="GO:0003676">
    <property type="term" value="F:nucleic acid binding"/>
    <property type="evidence" value="ECO:0007669"/>
    <property type="project" value="InterPro"/>
</dbReference>
<dbReference type="InterPro" id="IPR036397">
    <property type="entry name" value="RNaseH_sf"/>
</dbReference>
<evidence type="ECO:0000259" key="1">
    <source>
        <dbReference type="PROSITE" id="PS50994"/>
    </source>
</evidence>
<dbReference type="InterPro" id="IPR052160">
    <property type="entry name" value="Gypsy_RT_Integrase-like"/>
</dbReference>
<dbReference type="KEGG" id="ghi:107963000"/>
<dbReference type="RefSeq" id="XP_016755093.1">
    <property type="nucleotide sequence ID" value="XM_016899604.1"/>
</dbReference>
<organism evidence="2 3">
    <name type="scientific">Gossypium hirsutum</name>
    <name type="common">Upland cotton</name>
    <name type="synonym">Gossypium mexicanum</name>
    <dbReference type="NCBI Taxonomy" id="3635"/>
    <lineage>
        <taxon>Eukaryota</taxon>
        <taxon>Viridiplantae</taxon>
        <taxon>Streptophyta</taxon>
        <taxon>Embryophyta</taxon>
        <taxon>Tracheophyta</taxon>
        <taxon>Spermatophyta</taxon>
        <taxon>Magnoliopsida</taxon>
        <taxon>eudicotyledons</taxon>
        <taxon>Gunneridae</taxon>
        <taxon>Pentapetalae</taxon>
        <taxon>rosids</taxon>
        <taxon>malvids</taxon>
        <taxon>Malvales</taxon>
        <taxon>Malvaceae</taxon>
        <taxon>Malvoideae</taxon>
        <taxon>Gossypium</taxon>
    </lineage>
</organism>
<dbReference type="PANTHER" id="PTHR47266">
    <property type="entry name" value="ENDONUCLEASE-RELATED"/>
    <property type="match status" value="1"/>
</dbReference>
<dbReference type="SUPFAM" id="SSF53098">
    <property type="entry name" value="Ribonuclease H-like"/>
    <property type="match status" value="1"/>
</dbReference>
<name>A0A1U8PXJ5_GOSHI</name>
<dbReference type="AlphaFoldDB" id="A0A1U8PXJ5"/>
<sequence>MSDEGSHFDYKLVANALNIYGFKHKIAMTYHPRTNGQAEVFNREIKKILEKVVNPTHKDWSSRLDEVLWAYRIAFKTPLEMSPFNFVYGKPSHLLVELEHKTYWEIKKLNMDWGAIGTNHLLELNDMEEFRAQAYKNAKLYKEKTK</sequence>
<dbReference type="PROSITE" id="PS50994">
    <property type="entry name" value="INTEGRASE"/>
    <property type="match status" value="1"/>
</dbReference>
<dbReference type="GeneID" id="107963000"/>
<feature type="domain" description="Integrase catalytic" evidence="1">
    <location>
        <begin position="1"/>
        <end position="91"/>
    </location>
</feature>
<dbReference type="STRING" id="3635.A0A1U8PXJ5"/>
<accession>A0A1U8PXJ5</accession>
<keyword evidence="2" id="KW-1185">Reference proteome</keyword>
<dbReference type="PaxDb" id="3635-A0A1U8PXJ5"/>
<gene>
    <name evidence="3" type="primary">LOC107963000</name>
</gene>
<protein>
    <recommendedName>
        <fullName evidence="1">Integrase catalytic domain-containing protein</fullName>
    </recommendedName>
</protein>
<evidence type="ECO:0000313" key="3">
    <source>
        <dbReference type="RefSeq" id="XP_016755093.1"/>
    </source>
</evidence>
<dbReference type="Gene3D" id="3.30.420.10">
    <property type="entry name" value="Ribonuclease H-like superfamily/Ribonuclease H"/>
    <property type="match status" value="1"/>
</dbReference>
<reference evidence="2" key="1">
    <citation type="journal article" date="2020" name="Nat. Genet.">
        <title>Genomic diversifications of five Gossypium allopolyploid species and their impact on cotton improvement.</title>
        <authorList>
            <person name="Chen Z.J."/>
            <person name="Sreedasyam A."/>
            <person name="Ando A."/>
            <person name="Song Q."/>
            <person name="De Santiago L.M."/>
            <person name="Hulse-Kemp A.M."/>
            <person name="Ding M."/>
            <person name="Ye W."/>
            <person name="Kirkbride R.C."/>
            <person name="Jenkins J."/>
            <person name="Plott C."/>
            <person name="Lovell J."/>
            <person name="Lin Y.M."/>
            <person name="Vaughn R."/>
            <person name="Liu B."/>
            <person name="Simpson S."/>
            <person name="Scheffler B.E."/>
            <person name="Wen L."/>
            <person name="Saski C.A."/>
            <person name="Grover C.E."/>
            <person name="Hu G."/>
            <person name="Conover J.L."/>
            <person name="Carlson J.W."/>
            <person name="Shu S."/>
            <person name="Boston L.B."/>
            <person name="Williams M."/>
            <person name="Peterson D.G."/>
            <person name="McGee K."/>
            <person name="Jones D.C."/>
            <person name="Wendel J.F."/>
            <person name="Stelly D.M."/>
            <person name="Grimwood J."/>
            <person name="Schmutz J."/>
        </authorList>
    </citation>
    <scope>NUCLEOTIDE SEQUENCE [LARGE SCALE GENOMIC DNA]</scope>
    <source>
        <strain evidence="2">cv. TM-1</strain>
    </source>
</reference>